<proteinExistence type="predicted"/>
<evidence type="ECO:0000313" key="1">
    <source>
        <dbReference type="EMBL" id="MDV2478512.1"/>
    </source>
</evidence>
<protein>
    <recommendedName>
        <fullName evidence="3">Thioesterase</fullName>
    </recommendedName>
</protein>
<keyword evidence="2" id="KW-1185">Reference proteome</keyword>
<accession>A0ABU3WWY1</accession>
<dbReference type="Proteomes" id="UP001275440">
    <property type="component" value="Unassembled WGS sequence"/>
</dbReference>
<dbReference type="InterPro" id="IPR029069">
    <property type="entry name" value="HotDog_dom_sf"/>
</dbReference>
<dbReference type="RefSeq" id="WP_138997283.1">
    <property type="nucleotide sequence ID" value="NZ_VBRU01000003.1"/>
</dbReference>
<evidence type="ECO:0000313" key="2">
    <source>
        <dbReference type="Proteomes" id="UP001275440"/>
    </source>
</evidence>
<gene>
    <name evidence="1" type="ORF">F8M49_29490</name>
</gene>
<reference evidence="1 2" key="1">
    <citation type="submission" date="2019-10" db="EMBL/GenBank/DDBJ databases">
        <title>Draft Genome Assembly of Rhodococcus zopfii DSM44189.</title>
        <authorList>
            <person name="Sutton J.M."/>
            <person name="Akob D.M."/>
            <person name="Bushman T.J."/>
        </authorList>
    </citation>
    <scope>NUCLEOTIDE SEQUENCE [LARGE SCALE GENOMIC DNA]</scope>
    <source>
        <strain evidence="1 2">DSM 44189</strain>
    </source>
</reference>
<dbReference type="Gene3D" id="3.10.129.10">
    <property type="entry name" value="Hotdog Thioesterase"/>
    <property type="match status" value="1"/>
</dbReference>
<comment type="caution">
    <text evidence="1">The sequence shown here is derived from an EMBL/GenBank/DDBJ whole genome shotgun (WGS) entry which is preliminary data.</text>
</comment>
<dbReference type="EMBL" id="WBMO01000005">
    <property type="protein sequence ID" value="MDV2478512.1"/>
    <property type="molecule type" value="Genomic_DNA"/>
</dbReference>
<organism evidence="1 2">
    <name type="scientific">Rhodococcus zopfii</name>
    <dbReference type="NCBI Taxonomy" id="43772"/>
    <lineage>
        <taxon>Bacteria</taxon>
        <taxon>Bacillati</taxon>
        <taxon>Actinomycetota</taxon>
        <taxon>Actinomycetes</taxon>
        <taxon>Mycobacteriales</taxon>
        <taxon>Nocardiaceae</taxon>
        <taxon>Rhodococcus</taxon>
    </lineage>
</organism>
<name>A0ABU3WWY1_9NOCA</name>
<sequence length="141" mass="15092">MPRVAVTLQNNAPRDAPDHIRRHVPHYCALETATRVWNRVMADALDGTFDPITDIAVVNVNSNFSSELFTEEATVVVEVAKIGTTSVTLGVGIEQGGIRAADMSVTLVQVGDGRTVSRPWSPEQIASLEALRSPAALADQA</sequence>
<dbReference type="SUPFAM" id="SSF54637">
    <property type="entry name" value="Thioesterase/thiol ester dehydrase-isomerase"/>
    <property type="match status" value="1"/>
</dbReference>
<evidence type="ECO:0008006" key="3">
    <source>
        <dbReference type="Google" id="ProtNLM"/>
    </source>
</evidence>